<feature type="compositionally biased region" description="Acidic residues" evidence="5">
    <location>
        <begin position="184"/>
        <end position="202"/>
    </location>
</feature>
<accession>A0A9Q0K6D3</accession>
<comment type="similarity">
    <text evidence="2">Belongs to the ESF1 family.</text>
</comment>
<evidence type="ECO:0000256" key="3">
    <source>
        <dbReference type="ARBA" id="ARBA00023054"/>
    </source>
</evidence>
<feature type="compositionally biased region" description="Basic residues" evidence="5">
    <location>
        <begin position="8"/>
        <end position="19"/>
    </location>
</feature>
<protein>
    <recommendedName>
        <fullName evidence="10">Pre-rRNA-processing protein ESF1</fullName>
    </recommendedName>
</protein>
<feature type="region of interest" description="Disordered" evidence="5">
    <location>
        <begin position="699"/>
        <end position="740"/>
    </location>
</feature>
<dbReference type="InterPro" id="IPR056750">
    <property type="entry name" value="RRM_ESF1"/>
</dbReference>
<dbReference type="Proteomes" id="UP001141806">
    <property type="component" value="Unassembled WGS sequence"/>
</dbReference>
<keyword evidence="4" id="KW-0539">Nucleus</keyword>
<dbReference type="Pfam" id="PF25121">
    <property type="entry name" value="RRM_ESF1"/>
    <property type="match status" value="1"/>
</dbReference>
<evidence type="ECO:0000259" key="6">
    <source>
        <dbReference type="Pfam" id="PF08159"/>
    </source>
</evidence>
<feature type="region of interest" description="Disordered" evidence="5">
    <location>
        <begin position="410"/>
        <end position="459"/>
    </location>
</feature>
<comment type="caution">
    <text evidence="8">The sequence shown here is derived from an EMBL/GenBank/DDBJ whole genome shotgun (WGS) entry which is preliminary data.</text>
</comment>
<evidence type="ECO:0008006" key="10">
    <source>
        <dbReference type="Google" id="ProtNLM"/>
    </source>
</evidence>
<feature type="compositionally biased region" description="Basic and acidic residues" evidence="5">
    <location>
        <begin position="90"/>
        <end position="111"/>
    </location>
</feature>
<feature type="compositionally biased region" description="Basic and acidic residues" evidence="5">
    <location>
        <begin position="535"/>
        <end position="565"/>
    </location>
</feature>
<gene>
    <name evidence="8" type="ORF">NE237_016471</name>
</gene>
<reference evidence="8" key="1">
    <citation type="journal article" date="2023" name="Plant J.">
        <title>The genome of the king protea, Protea cynaroides.</title>
        <authorList>
            <person name="Chang J."/>
            <person name="Duong T.A."/>
            <person name="Schoeman C."/>
            <person name="Ma X."/>
            <person name="Roodt D."/>
            <person name="Barker N."/>
            <person name="Li Z."/>
            <person name="Van de Peer Y."/>
            <person name="Mizrachi E."/>
        </authorList>
    </citation>
    <scope>NUCLEOTIDE SEQUENCE</scope>
    <source>
        <tissue evidence="8">Young leaves</tissue>
    </source>
</reference>
<feature type="compositionally biased region" description="Acidic residues" evidence="5">
    <location>
        <begin position="447"/>
        <end position="457"/>
    </location>
</feature>
<feature type="region of interest" description="Disordered" evidence="5">
    <location>
        <begin position="267"/>
        <end position="286"/>
    </location>
</feature>
<dbReference type="AlphaFoldDB" id="A0A9Q0K6D3"/>
<dbReference type="InterPro" id="IPR012580">
    <property type="entry name" value="NUC153"/>
</dbReference>
<dbReference type="EMBL" id="JAMYWD010000007">
    <property type="protein sequence ID" value="KAJ4964622.1"/>
    <property type="molecule type" value="Genomic_DNA"/>
</dbReference>
<evidence type="ECO:0000313" key="9">
    <source>
        <dbReference type="Proteomes" id="UP001141806"/>
    </source>
</evidence>
<feature type="compositionally biased region" description="Acidic residues" evidence="5">
    <location>
        <begin position="410"/>
        <end position="423"/>
    </location>
</feature>
<proteinExistence type="inferred from homology"/>
<feature type="domain" description="NUC153" evidence="6">
    <location>
        <begin position="600"/>
        <end position="625"/>
    </location>
</feature>
<feature type="compositionally biased region" description="Basic and acidic residues" evidence="5">
    <location>
        <begin position="119"/>
        <end position="143"/>
    </location>
</feature>
<feature type="domain" description="ESF1 RRM" evidence="7">
    <location>
        <begin position="212"/>
        <end position="353"/>
    </location>
</feature>
<organism evidence="8 9">
    <name type="scientific">Protea cynaroides</name>
    <dbReference type="NCBI Taxonomy" id="273540"/>
    <lineage>
        <taxon>Eukaryota</taxon>
        <taxon>Viridiplantae</taxon>
        <taxon>Streptophyta</taxon>
        <taxon>Embryophyta</taxon>
        <taxon>Tracheophyta</taxon>
        <taxon>Spermatophyta</taxon>
        <taxon>Magnoliopsida</taxon>
        <taxon>Proteales</taxon>
        <taxon>Proteaceae</taxon>
        <taxon>Protea</taxon>
    </lineage>
</organism>
<feature type="compositionally biased region" description="Basic and acidic residues" evidence="5">
    <location>
        <begin position="426"/>
        <end position="438"/>
    </location>
</feature>
<feature type="compositionally biased region" description="Basic and acidic residues" evidence="5">
    <location>
        <begin position="20"/>
        <end position="40"/>
    </location>
</feature>
<dbReference type="InterPro" id="IPR039754">
    <property type="entry name" value="Esf1"/>
</dbReference>
<dbReference type="GO" id="GO:0006364">
    <property type="term" value="P:rRNA processing"/>
    <property type="evidence" value="ECO:0007669"/>
    <property type="project" value="InterPro"/>
</dbReference>
<comment type="subcellular location">
    <subcellularLocation>
        <location evidence="1">Nucleus</location>
        <location evidence="1">Nucleolus</location>
    </subcellularLocation>
</comment>
<dbReference type="GO" id="GO:0003723">
    <property type="term" value="F:RNA binding"/>
    <property type="evidence" value="ECO:0007669"/>
    <property type="project" value="TreeGrafter"/>
</dbReference>
<dbReference type="PANTHER" id="PTHR12202">
    <property type="entry name" value="ESF1 HOMOLOG"/>
    <property type="match status" value="1"/>
</dbReference>
<feature type="compositionally biased region" description="Basic and acidic residues" evidence="5">
    <location>
        <begin position="663"/>
        <end position="677"/>
    </location>
</feature>
<sequence>MGTGSDKKQKRKQKQRNNGKGKEEVVIDRDGEDNIKHESGSKFITDARFSSVHSDPRFQRVPKKQSKVSIDSRFNRMFSDKLFSSSSAPIDKRGKPRKETTESHLRHYYRLEDEEQEEEKQQNPKEEKREDSDGSNEESEKKSNLGKVGHGDSSSESSRESESESGSLKSLDESESDASTSTSDTDDDEIEAYSEDEVSIQEEAIPEIEKETHRLAVVNMDWSQVKAVDLFVLLSSFLPKGGQILSVAIYPSEFGLKRMEEEAVRGPVGLFDSDKERSDDDEDDEIDKEKLRAYEKSRLRYYYAVVECDSSATADYLYKACDGVEFERSSNVLDLRFIPDSMEFKHPPREIATQPPTNYEGLDFHSRALQHSNIHLTWDEDEPQRVKTLNQKFNADQLAELELKEFLASDDGESDDDENDEPLDGQSDKKLDKRDKYRALIQSGDGSDGDGEEDDKDMEVTFNIGLEDVSRRIIEKKDKKAETVWEAYLRKRSEKKKARKKNAKYSSEDDSSDTDREVPEQSDDFFIEEPSLRNSKKEKQQQETNKEQEASRAELELLLADDHVGDQSLKGYNMKPKKAKGKKEREIPMADKLPSTDYEDPRFSVLFTSPSFALDPTDPQFKRSAAYARQMAQKQQKGVHVDVSGRGQMESGRKAQLPSNDDASTKDDQSLSRNLLLEKEKHELSSLVRSIKRKANQVQLLNNNLEPKKHDQLLSDGMSRKKEKHRPSAFVDSVKKKART</sequence>
<name>A0A9Q0K6D3_9MAGN</name>
<dbReference type="OrthoDB" id="431825at2759"/>
<evidence type="ECO:0000256" key="4">
    <source>
        <dbReference type="ARBA" id="ARBA00023242"/>
    </source>
</evidence>
<keyword evidence="3" id="KW-0175">Coiled coil</keyword>
<feature type="region of interest" description="Disordered" evidence="5">
    <location>
        <begin position="493"/>
        <end position="601"/>
    </location>
</feature>
<evidence type="ECO:0000256" key="5">
    <source>
        <dbReference type="SAM" id="MobiDB-lite"/>
    </source>
</evidence>
<keyword evidence="9" id="KW-1185">Reference proteome</keyword>
<feature type="compositionally biased region" description="Basic residues" evidence="5">
    <location>
        <begin position="493"/>
        <end position="503"/>
    </location>
</feature>
<dbReference type="Pfam" id="PF08159">
    <property type="entry name" value="NUC153"/>
    <property type="match status" value="1"/>
</dbReference>
<dbReference type="PANTHER" id="PTHR12202:SF0">
    <property type="entry name" value="ESF1 HOMOLOG"/>
    <property type="match status" value="1"/>
</dbReference>
<evidence type="ECO:0000256" key="1">
    <source>
        <dbReference type="ARBA" id="ARBA00004604"/>
    </source>
</evidence>
<evidence type="ECO:0000259" key="7">
    <source>
        <dbReference type="Pfam" id="PF25121"/>
    </source>
</evidence>
<evidence type="ECO:0000256" key="2">
    <source>
        <dbReference type="ARBA" id="ARBA00009087"/>
    </source>
</evidence>
<feature type="region of interest" description="Disordered" evidence="5">
    <location>
        <begin position="1"/>
        <end position="202"/>
    </location>
</feature>
<feature type="region of interest" description="Disordered" evidence="5">
    <location>
        <begin position="624"/>
        <end position="677"/>
    </location>
</feature>
<dbReference type="GO" id="GO:0005730">
    <property type="term" value="C:nucleolus"/>
    <property type="evidence" value="ECO:0007669"/>
    <property type="project" value="UniProtKB-SubCell"/>
</dbReference>
<evidence type="ECO:0000313" key="8">
    <source>
        <dbReference type="EMBL" id="KAJ4964622.1"/>
    </source>
</evidence>